<dbReference type="Pfam" id="PF07727">
    <property type="entry name" value="RVT_2"/>
    <property type="match status" value="1"/>
</dbReference>
<reference evidence="2" key="2">
    <citation type="submission" date="2022-01" db="EMBL/GenBank/DDBJ databases">
        <authorList>
            <person name="Yamashiro T."/>
            <person name="Shiraishi A."/>
            <person name="Satake H."/>
            <person name="Nakayama K."/>
        </authorList>
    </citation>
    <scope>NUCLEOTIDE SEQUENCE</scope>
</reference>
<sequence>MESKVRHRQPHQTIQVIHGGHVLRIFRACRISITINKRYTEHNPALTTTKKQVMADCIEACDTPDPHRLSVGIGIERANGGQRTKPTFEVREESNMAAYAFAAAEEEVTHEPLTYQEAVACEDSSKWKAVMEEETDSLRKNKTWELVDHPAGQKLVSCKWLFKIKEGIKGVQKPRYKARVVARGFTQRAAGQLDVKTAFLHGNLEEVIYMKQPPGYEQDDMLIAFIRAGLMIVLAHTSPCKLYTPQGADLSDRVEGARGRKQRRILLAQNIAYGGRLLSADILGYSGKNHREHEVDFEIICGRTVLGSKDVKVLKVVLKTMLADGLNEGGLM</sequence>
<keyword evidence="3" id="KW-1185">Reference proteome</keyword>
<name>A0ABQ5IW35_9ASTR</name>
<gene>
    <name evidence="2" type="ORF">Tco_1120870</name>
</gene>
<accession>A0ABQ5IW35</accession>
<evidence type="ECO:0000259" key="1">
    <source>
        <dbReference type="Pfam" id="PF07727"/>
    </source>
</evidence>
<protein>
    <submittedName>
        <fullName evidence="2">Retrovirus-related pol polyprotein from transposon TNT 1-94</fullName>
    </submittedName>
</protein>
<organism evidence="2 3">
    <name type="scientific">Tanacetum coccineum</name>
    <dbReference type="NCBI Taxonomy" id="301880"/>
    <lineage>
        <taxon>Eukaryota</taxon>
        <taxon>Viridiplantae</taxon>
        <taxon>Streptophyta</taxon>
        <taxon>Embryophyta</taxon>
        <taxon>Tracheophyta</taxon>
        <taxon>Spermatophyta</taxon>
        <taxon>Magnoliopsida</taxon>
        <taxon>eudicotyledons</taxon>
        <taxon>Gunneridae</taxon>
        <taxon>Pentapetalae</taxon>
        <taxon>asterids</taxon>
        <taxon>campanulids</taxon>
        <taxon>Asterales</taxon>
        <taxon>Asteraceae</taxon>
        <taxon>Asteroideae</taxon>
        <taxon>Anthemideae</taxon>
        <taxon>Anthemidinae</taxon>
        <taxon>Tanacetum</taxon>
    </lineage>
</organism>
<comment type="caution">
    <text evidence="2">The sequence shown here is derived from an EMBL/GenBank/DDBJ whole genome shotgun (WGS) entry which is preliminary data.</text>
</comment>
<dbReference type="EMBL" id="BQNB010021249">
    <property type="protein sequence ID" value="GJU04440.1"/>
    <property type="molecule type" value="Genomic_DNA"/>
</dbReference>
<dbReference type="Proteomes" id="UP001151760">
    <property type="component" value="Unassembled WGS sequence"/>
</dbReference>
<evidence type="ECO:0000313" key="2">
    <source>
        <dbReference type="EMBL" id="GJU04440.1"/>
    </source>
</evidence>
<evidence type="ECO:0000313" key="3">
    <source>
        <dbReference type="Proteomes" id="UP001151760"/>
    </source>
</evidence>
<proteinExistence type="predicted"/>
<reference evidence="2" key="1">
    <citation type="journal article" date="2022" name="Int. J. Mol. Sci.">
        <title>Draft Genome of Tanacetum Coccineum: Genomic Comparison of Closely Related Tanacetum-Family Plants.</title>
        <authorList>
            <person name="Yamashiro T."/>
            <person name="Shiraishi A."/>
            <person name="Nakayama K."/>
            <person name="Satake H."/>
        </authorList>
    </citation>
    <scope>NUCLEOTIDE SEQUENCE</scope>
</reference>
<dbReference type="InterPro" id="IPR013103">
    <property type="entry name" value="RVT_2"/>
</dbReference>
<feature type="domain" description="Reverse transcriptase Ty1/copia-type" evidence="1">
    <location>
        <begin position="141"/>
        <end position="190"/>
    </location>
</feature>